<dbReference type="GO" id="GO:0008233">
    <property type="term" value="F:peptidase activity"/>
    <property type="evidence" value="ECO:0007669"/>
    <property type="project" value="UniProtKB-KW"/>
</dbReference>
<name>A0A1G6RV67_PEPNI</name>
<dbReference type="PANTHER" id="PTHR30217">
    <property type="entry name" value="PEPTIDASE U32 FAMILY"/>
    <property type="match status" value="1"/>
</dbReference>
<dbReference type="InterPro" id="IPR001539">
    <property type="entry name" value="Peptidase_U32"/>
</dbReference>
<feature type="domain" description="Peptidase U32 collagenase" evidence="1">
    <location>
        <begin position="392"/>
        <end position="509"/>
    </location>
</feature>
<accession>A0A1G6RV67</accession>
<dbReference type="GO" id="GO:0006508">
    <property type="term" value="P:proteolysis"/>
    <property type="evidence" value="ECO:0007669"/>
    <property type="project" value="UniProtKB-KW"/>
</dbReference>
<dbReference type="Pfam" id="PF01136">
    <property type="entry name" value="Peptidase_U32"/>
    <property type="match status" value="2"/>
</dbReference>
<organism evidence="2 3">
    <name type="scientific">Peptococcus niger</name>
    <dbReference type="NCBI Taxonomy" id="2741"/>
    <lineage>
        <taxon>Bacteria</taxon>
        <taxon>Bacillati</taxon>
        <taxon>Bacillota</taxon>
        <taxon>Clostridia</taxon>
        <taxon>Eubacteriales</taxon>
        <taxon>Peptococcaceae</taxon>
        <taxon>Peptococcus</taxon>
    </lineage>
</organism>
<keyword evidence="2" id="KW-0378">Hydrolase</keyword>
<dbReference type="InterPro" id="IPR020988">
    <property type="entry name" value="Pept_U32_collagenase"/>
</dbReference>
<sequence>MNKVELLAPAGDLSCLKTAINLGADAVYFGAQAFSARAYAKNFSPEDIREGIAYAHHYGSKAYCAFNTILFNDELAEALATVYDLYDMGIDALIIQDLGLAELLRSELPELALHGSTQMVIHNPEGARQLADLGFERVVLARECTLQDIQAIHAATPIELEVFIHGALCMGYSGNCLMSSFCGGRSGNRGACAQPCRQMYRLTDDKNGLLSEGHLLSMKDLCTLPQVPQLLELGITSLKIEGRMKKEAYIASTVGAYRKQIDACLAHKPLSKKQLNAEIDSMAQIYNRGGFTQGYIGQADKQDLLSTKLANHKGIPLGQVKSVQSGEMIVNLQVPVALGDGYVLLDADDNVLSGGYINALKSSGKPVRGARVGQTVSIPLQLKKAPTGPVKLFKSYDNSLVKELARREKLLPPRKSVLDIYLFANIGEKLTAQVMVSDQEMPITVEDDYIVQEATGKALELDVIRQQMDRLGGTRFSLGAVEVEADGDIFIPVSVLNRLRRAAVAACSEVASSEPKRGQETFMDGAFAYLDAIAPQIKLWPKPKLSVAVGTPGQAHLAIQNGADHIIIKCSALPGAFNWQEQDIQSLLEQGCELSAQEGPIVMQAHQAESDWRLRQLAQWGVETCYISNISQSRMDQVYDMIKGDYPLNITNDADVHFWMQRGLSALTLSPELSADQINDLSAVGNIPLEIIVAGRYPLLQSAYGDLAPQSLAETDARRRLKQGSGAFFPVSENSYGDLLVLNGRLLSLYEHIDLLSSLSLDAWRIEGAYLSDTDLSDLVRVFANALNQYDAGKSIYNPTDAALLSALTQEAPADEQFMRGVFQ</sequence>
<keyword evidence="3" id="KW-1185">Reference proteome</keyword>
<dbReference type="Proteomes" id="UP000198995">
    <property type="component" value="Unassembled WGS sequence"/>
</dbReference>
<keyword evidence="2" id="KW-0645">Protease</keyword>
<evidence type="ECO:0000313" key="2">
    <source>
        <dbReference type="EMBL" id="SDD08341.1"/>
    </source>
</evidence>
<dbReference type="OrthoDB" id="9807498at2"/>
<reference evidence="2 3" key="1">
    <citation type="submission" date="2016-10" db="EMBL/GenBank/DDBJ databases">
        <authorList>
            <person name="de Groot N.N."/>
        </authorList>
    </citation>
    <scope>NUCLEOTIDE SEQUENCE [LARGE SCALE GENOMIC DNA]</scope>
    <source>
        <strain evidence="2 3">DSM 20475</strain>
    </source>
</reference>
<proteinExistence type="predicted"/>
<dbReference type="PANTHER" id="PTHR30217:SF10">
    <property type="entry name" value="23S RRNA 5-HYDROXYCYTIDINE C2501 SYNTHASE"/>
    <property type="match status" value="1"/>
</dbReference>
<gene>
    <name evidence="2" type="ORF">SAMN04489866_101127</name>
</gene>
<dbReference type="InterPro" id="IPR051454">
    <property type="entry name" value="RNA/ubiquinone_mod_enzymes"/>
</dbReference>
<dbReference type="RefSeq" id="WP_091790823.1">
    <property type="nucleotide sequence ID" value="NZ_FNAF01000001.1"/>
</dbReference>
<evidence type="ECO:0000259" key="1">
    <source>
        <dbReference type="Pfam" id="PF12392"/>
    </source>
</evidence>
<dbReference type="EMBL" id="FNAF01000001">
    <property type="protein sequence ID" value="SDD08341.1"/>
    <property type="molecule type" value="Genomic_DNA"/>
</dbReference>
<protein>
    <submittedName>
        <fullName evidence="2">Putative protease</fullName>
    </submittedName>
</protein>
<dbReference type="STRING" id="2741.SAMN04489866_101127"/>
<evidence type="ECO:0000313" key="3">
    <source>
        <dbReference type="Proteomes" id="UP000198995"/>
    </source>
</evidence>
<dbReference type="Pfam" id="PF12392">
    <property type="entry name" value="DUF3656"/>
    <property type="match status" value="1"/>
</dbReference>
<dbReference type="PROSITE" id="PS01276">
    <property type="entry name" value="PEPTIDASE_U32"/>
    <property type="match status" value="1"/>
</dbReference>
<dbReference type="AlphaFoldDB" id="A0A1G6RV67"/>